<reference evidence="1 2" key="1">
    <citation type="submission" date="2021-07" db="EMBL/GenBank/DDBJ databases">
        <title>The Aristolochia fimbriata genome: insights into angiosperm evolution, floral development and chemical biosynthesis.</title>
        <authorList>
            <person name="Jiao Y."/>
        </authorList>
    </citation>
    <scope>NUCLEOTIDE SEQUENCE [LARGE SCALE GENOMIC DNA]</scope>
    <source>
        <strain evidence="1">IBCAS-2021</strain>
        <tissue evidence="1">Leaf</tissue>
    </source>
</reference>
<sequence length="284" mass="31458">MAASIRSTSMPTRPHPISEQVKECLNQLKQWEDQSLPSTSSSLCTGFSRLCGLYQSIDDLLQLPQSTQQDLADKGCVDEVLECSIRLLDAGETASDVLLQIKDSLEDVQMALRRRSGTDAELQKSMKTYISLKKMISIKQKTVIKSLKALKKDKCGFSSADDEPMAVVREAMSISINVIELLLSYFSASSKTASVKGCAVLKWIGSGRVACEEEAKKMNEVERVDAFLSALYSQKSNKLEEKAQDVQELLKSFIGSMQGIDDGLNLLQRRLIQTRVSLLNILSH</sequence>
<dbReference type="InterPro" id="IPR004320">
    <property type="entry name" value="BPS1_pln"/>
</dbReference>
<dbReference type="EMBL" id="JAINDJ010000007">
    <property type="protein sequence ID" value="KAG9443146.1"/>
    <property type="molecule type" value="Genomic_DNA"/>
</dbReference>
<evidence type="ECO:0000313" key="2">
    <source>
        <dbReference type="Proteomes" id="UP000825729"/>
    </source>
</evidence>
<dbReference type="Pfam" id="PF03087">
    <property type="entry name" value="BPS1"/>
    <property type="match status" value="1"/>
</dbReference>
<proteinExistence type="predicted"/>
<dbReference type="PANTHER" id="PTHR33070:SF120">
    <property type="entry name" value="EXPRESSED PROTEIN"/>
    <property type="match status" value="1"/>
</dbReference>
<gene>
    <name evidence="1" type="ORF">H6P81_019000</name>
</gene>
<dbReference type="PANTHER" id="PTHR33070">
    <property type="entry name" value="OS06G0725500 PROTEIN"/>
    <property type="match status" value="1"/>
</dbReference>
<dbReference type="AlphaFoldDB" id="A0AAV7E5Q6"/>
<evidence type="ECO:0000313" key="1">
    <source>
        <dbReference type="EMBL" id="KAG9443146.1"/>
    </source>
</evidence>
<keyword evidence="2" id="KW-1185">Reference proteome</keyword>
<dbReference type="GO" id="GO:0048367">
    <property type="term" value="P:shoot system development"/>
    <property type="evidence" value="ECO:0007669"/>
    <property type="project" value="InterPro"/>
</dbReference>
<organism evidence="1 2">
    <name type="scientific">Aristolochia fimbriata</name>
    <name type="common">White veined hardy Dutchman's pipe vine</name>
    <dbReference type="NCBI Taxonomy" id="158543"/>
    <lineage>
        <taxon>Eukaryota</taxon>
        <taxon>Viridiplantae</taxon>
        <taxon>Streptophyta</taxon>
        <taxon>Embryophyta</taxon>
        <taxon>Tracheophyta</taxon>
        <taxon>Spermatophyta</taxon>
        <taxon>Magnoliopsida</taxon>
        <taxon>Magnoliidae</taxon>
        <taxon>Piperales</taxon>
        <taxon>Aristolochiaceae</taxon>
        <taxon>Aristolochia</taxon>
    </lineage>
</organism>
<dbReference type="Proteomes" id="UP000825729">
    <property type="component" value="Unassembled WGS sequence"/>
</dbReference>
<accession>A0AAV7E5Q6</accession>
<protein>
    <submittedName>
        <fullName evidence="1">Uncharacterized protein</fullName>
    </submittedName>
</protein>
<comment type="caution">
    <text evidence="1">The sequence shown here is derived from an EMBL/GenBank/DDBJ whole genome shotgun (WGS) entry which is preliminary data.</text>
</comment>
<name>A0AAV7E5Q6_ARIFI</name>
<dbReference type="GO" id="GO:0048364">
    <property type="term" value="P:root development"/>
    <property type="evidence" value="ECO:0007669"/>
    <property type="project" value="InterPro"/>
</dbReference>